<organism evidence="2 3">
    <name type="scientific">Chloropicon roscoffensis</name>
    <dbReference type="NCBI Taxonomy" id="1461544"/>
    <lineage>
        <taxon>Eukaryota</taxon>
        <taxon>Viridiplantae</taxon>
        <taxon>Chlorophyta</taxon>
        <taxon>Chloropicophyceae</taxon>
        <taxon>Chloropicales</taxon>
        <taxon>Chloropicaceae</taxon>
        <taxon>Chloropicon</taxon>
    </lineage>
</organism>
<dbReference type="EMBL" id="CP151512">
    <property type="protein sequence ID" value="WZN65451.1"/>
    <property type="molecule type" value="Genomic_DNA"/>
</dbReference>
<proteinExistence type="predicted"/>
<keyword evidence="1" id="KW-0175">Coiled coil</keyword>
<dbReference type="InterPro" id="IPR036534">
    <property type="entry name" value="GAR_dom_sf"/>
</dbReference>
<dbReference type="AlphaFoldDB" id="A0AAX4PHZ1"/>
<feature type="coiled-coil region" evidence="1">
    <location>
        <begin position="98"/>
        <end position="150"/>
    </location>
</feature>
<keyword evidence="3" id="KW-1185">Reference proteome</keyword>
<dbReference type="GO" id="GO:0008017">
    <property type="term" value="F:microtubule binding"/>
    <property type="evidence" value="ECO:0007669"/>
    <property type="project" value="InterPro"/>
</dbReference>
<accession>A0AAX4PHZ1</accession>
<dbReference type="SUPFAM" id="SSF143575">
    <property type="entry name" value="GAS2 domain-like"/>
    <property type="match status" value="1"/>
</dbReference>
<sequence length="367" mass="39939">MMDETSGTGALVRFGKGQVLALEGPSGNGEDREAQTSGEGFEIVQTDLLEEVVEALAASEKACLKKVQGSSRGRGGEDLPTVSGRSVLERARGLQDLVSGLVKALERSEASVAELEERVEDLRAEKAEAVQELESRVEAAGARATQATERAEDAEYNLGAAEASLGKLKRVNRVLLLENAIAVEQLKRNNVAGVEIPLLKLQDGFPSENNLSGDFKQIKVTPLDPTSRQARVEASPIGKTVAGRDFDPLLTPELGAATPPPPVKTPESQTKLLERNRRRMLLVDQSPSTPTAIDTTNTTEAVDALVEDLMTRLQMVDLDISYRKLADFQYKIGEKKYHLRNINGRLFTRKGGGYQDLLVVLTSFLRF</sequence>
<dbReference type="Proteomes" id="UP001472866">
    <property type="component" value="Chromosome 12"/>
</dbReference>
<evidence type="ECO:0000256" key="1">
    <source>
        <dbReference type="SAM" id="Coils"/>
    </source>
</evidence>
<protein>
    <submittedName>
        <fullName evidence="2">Uncharacterized protein</fullName>
    </submittedName>
</protein>
<reference evidence="2 3" key="1">
    <citation type="submission" date="2024-03" db="EMBL/GenBank/DDBJ databases">
        <title>Complete genome sequence of the green alga Chloropicon roscoffensis RCC1871.</title>
        <authorList>
            <person name="Lemieux C."/>
            <person name="Pombert J.-F."/>
            <person name="Otis C."/>
            <person name="Turmel M."/>
        </authorList>
    </citation>
    <scope>NUCLEOTIDE SEQUENCE [LARGE SCALE GENOMIC DNA]</scope>
    <source>
        <strain evidence="2 3">RCC1871</strain>
    </source>
</reference>
<gene>
    <name evidence="2" type="ORF">HKI87_12g70100</name>
</gene>
<name>A0AAX4PHZ1_9CHLO</name>
<evidence type="ECO:0000313" key="2">
    <source>
        <dbReference type="EMBL" id="WZN65451.1"/>
    </source>
</evidence>
<evidence type="ECO:0000313" key="3">
    <source>
        <dbReference type="Proteomes" id="UP001472866"/>
    </source>
</evidence>